<evidence type="ECO:0000313" key="6">
    <source>
        <dbReference type="Proteomes" id="UP000516260"/>
    </source>
</evidence>
<dbReference type="GO" id="GO:0035102">
    <property type="term" value="C:PRC1 complex"/>
    <property type="evidence" value="ECO:0007669"/>
    <property type="project" value="InterPro"/>
</dbReference>
<dbReference type="EMBL" id="SWLE01000001">
    <property type="protein sequence ID" value="TNN03415.1"/>
    <property type="molecule type" value="Genomic_DNA"/>
</dbReference>
<organism evidence="5 6">
    <name type="scientific">Takifugu bimaculatus</name>
    <dbReference type="NCBI Taxonomy" id="433685"/>
    <lineage>
        <taxon>Eukaryota</taxon>
        <taxon>Metazoa</taxon>
        <taxon>Chordata</taxon>
        <taxon>Craniata</taxon>
        <taxon>Vertebrata</taxon>
        <taxon>Euteleostomi</taxon>
        <taxon>Actinopterygii</taxon>
        <taxon>Neopterygii</taxon>
        <taxon>Teleostei</taxon>
        <taxon>Neoteleostei</taxon>
        <taxon>Acanthomorphata</taxon>
        <taxon>Eupercaria</taxon>
        <taxon>Tetraodontiformes</taxon>
        <taxon>Tetradontoidea</taxon>
        <taxon>Tetraodontidae</taxon>
        <taxon>Takifugu</taxon>
    </lineage>
</organism>
<dbReference type="InterPro" id="IPR016197">
    <property type="entry name" value="Chromo-like_dom_sf"/>
</dbReference>
<sequence length="507" mass="54506">MEGVTVGQVFDAECILSKRPRKGKFEYLVKWRGWSSKHNSWEPEENILDPRLLAAFHKREQERELLFQKKGKRPRGRPRKIPLPEVSPDPSSSSSSSGLSGPSSDDEEQVKKVKAGPRVQPGPQKRPQILLARPDLPRRKKRGRKPLHPDLKAKNEPPPQPSRHHHLIRPQRAELRPGIKKPLQPASFTYTGLARTSRDESSTSSSFSHTSAKPGSVSGTWSNRSLVSCGSASFNRTSPSPQHKMSLSELKRSVLDTGIFKAVPLKNPSAASSLGLHGGFGGGQAVQRPPLSLRKQEGVGGASCLVQHKQQNAALSKPSSLTAHRDRINQAFGLRTLNLHAVGRTPSSGSHQGNISGAGAATSRSSLRSNAGVVKGVAERLKDTRTSAGQGRGLPAGGGSDQRAAKETLAGGARLEDRNLSRGVNELSAGDSDESSSSESEAAATAYLSNSRRSLGDDTNESDTETDWRPARSLLEHVFVTDVTANFLTVTVKESPTSVGFFSSGGH</sequence>
<feature type="compositionally biased region" description="Basic residues" evidence="3">
    <location>
        <begin position="69"/>
        <end position="80"/>
    </location>
</feature>
<feature type="compositionally biased region" description="Polar residues" evidence="3">
    <location>
        <begin position="345"/>
        <end position="355"/>
    </location>
</feature>
<dbReference type="PANTHER" id="PTHR46860:SF1">
    <property type="entry name" value="CHROMOBOX PROTEIN HOMOLOG 2"/>
    <property type="match status" value="1"/>
</dbReference>
<dbReference type="PROSITE" id="PS00598">
    <property type="entry name" value="CHROMO_1"/>
    <property type="match status" value="1"/>
</dbReference>
<evidence type="ECO:0000259" key="4">
    <source>
        <dbReference type="PROSITE" id="PS50013"/>
    </source>
</evidence>
<reference evidence="5 6" key="1">
    <citation type="submission" date="2019-04" db="EMBL/GenBank/DDBJ databases">
        <title>The sequence and de novo assembly of Takifugu bimaculatus genome using PacBio and Hi-C technologies.</title>
        <authorList>
            <person name="Xu P."/>
            <person name="Liu B."/>
            <person name="Zhou Z."/>
        </authorList>
    </citation>
    <scope>NUCLEOTIDE SEQUENCE [LARGE SCALE GENOMIC DNA]</scope>
    <source>
        <strain evidence="5">TB-2018</strain>
        <tissue evidence="5">Muscle</tissue>
    </source>
</reference>
<dbReference type="Pfam" id="PF00385">
    <property type="entry name" value="Chromo"/>
    <property type="match status" value="1"/>
</dbReference>
<evidence type="ECO:0000256" key="1">
    <source>
        <dbReference type="ARBA" id="ARBA00004123"/>
    </source>
</evidence>
<dbReference type="Pfam" id="PF17218">
    <property type="entry name" value="CBX7_C"/>
    <property type="match status" value="1"/>
</dbReference>
<feature type="compositionally biased region" description="Low complexity" evidence="3">
    <location>
        <begin position="88"/>
        <end position="103"/>
    </location>
</feature>
<feature type="region of interest" description="Disordered" evidence="3">
    <location>
        <begin position="63"/>
        <end position="222"/>
    </location>
</feature>
<dbReference type="PANTHER" id="PTHR46860">
    <property type="entry name" value="CHROMOBOX PROTEIN HOMOLOG 2"/>
    <property type="match status" value="1"/>
</dbReference>
<protein>
    <recommendedName>
        <fullName evidence="4">Chromo domain-containing protein</fullName>
    </recommendedName>
</protein>
<dbReference type="PROSITE" id="PS50013">
    <property type="entry name" value="CHROMO_2"/>
    <property type="match status" value="1"/>
</dbReference>
<name>A0A4Z2CGY4_9TELE</name>
<dbReference type="GO" id="GO:0000792">
    <property type="term" value="C:heterochromatin"/>
    <property type="evidence" value="ECO:0007669"/>
    <property type="project" value="TreeGrafter"/>
</dbReference>
<feature type="domain" description="Chromo" evidence="4">
    <location>
        <begin position="10"/>
        <end position="68"/>
    </location>
</feature>
<dbReference type="InterPro" id="IPR023780">
    <property type="entry name" value="Chromo_domain"/>
</dbReference>
<keyword evidence="6" id="KW-1185">Reference proteome</keyword>
<dbReference type="InterPro" id="IPR023779">
    <property type="entry name" value="Chromodomain_CS"/>
</dbReference>
<gene>
    <name evidence="5" type="ORF">fugu_000444</name>
</gene>
<evidence type="ECO:0000256" key="3">
    <source>
        <dbReference type="SAM" id="MobiDB-lite"/>
    </source>
</evidence>
<dbReference type="AlphaFoldDB" id="A0A4Z2CGY4"/>
<feature type="compositionally biased region" description="Low complexity" evidence="3">
    <location>
        <begin position="202"/>
        <end position="211"/>
    </location>
</feature>
<dbReference type="Proteomes" id="UP000516260">
    <property type="component" value="Chromosome 1"/>
</dbReference>
<comment type="caution">
    <text evidence="5">The sequence shown here is derived from an EMBL/GenBank/DDBJ whole genome shotgun (WGS) entry which is preliminary data.</text>
</comment>
<dbReference type="GO" id="GO:0000122">
    <property type="term" value="P:negative regulation of transcription by RNA polymerase II"/>
    <property type="evidence" value="ECO:0007669"/>
    <property type="project" value="TreeGrafter"/>
</dbReference>
<comment type="subcellular location">
    <subcellularLocation>
        <location evidence="1">Nucleus</location>
    </subcellularLocation>
</comment>
<proteinExistence type="predicted"/>
<dbReference type="InterPro" id="IPR000953">
    <property type="entry name" value="Chromo/chromo_shadow_dom"/>
</dbReference>
<feature type="compositionally biased region" description="Gly residues" evidence="3">
    <location>
        <begin position="390"/>
        <end position="400"/>
    </location>
</feature>
<dbReference type="SUPFAM" id="SSF54160">
    <property type="entry name" value="Chromo domain-like"/>
    <property type="match status" value="1"/>
</dbReference>
<dbReference type="InterPro" id="IPR042796">
    <property type="entry name" value="CBX2"/>
</dbReference>
<evidence type="ECO:0000313" key="5">
    <source>
        <dbReference type="EMBL" id="TNN03415.1"/>
    </source>
</evidence>
<dbReference type="Gene3D" id="2.40.50.40">
    <property type="match status" value="1"/>
</dbReference>
<dbReference type="SMART" id="SM00298">
    <property type="entry name" value="CHROMO"/>
    <property type="match status" value="1"/>
</dbReference>
<keyword evidence="2" id="KW-0539">Nucleus</keyword>
<accession>A0A4Z2CGY4</accession>
<dbReference type="CDD" id="cd18647">
    <property type="entry name" value="CD_Cbx2"/>
    <property type="match status" value="1"/>
</dbReference>
<feature type="region of interest" description="Disordered" evidence="3">
    <location>
        <begin position="343"/>
        <end position="468"/>
    </location>
</feature>
<dbReference type="InterPro" id="IPR033773">
    <property type="entry name" value="CBX7_C"/>
</dbReference>
<evidence type="ECO:0000256" key="2">
    <source>
        <dbReference type="ARBA" id="ARBA00023242"/>
    </source>
</evidence>